<evidence type="ECO:0000313" key="2">
    <source>
        <dbReference type="Proteomes" id="UP001408594"/>
    </source>
</evidence>
<dbReference type="InterPro" id="IPR027417">
    <property type="entry name" value="P-loop_NTPase"/>
</dbReference>
<dbReference type="PANTHER" id="PTHR10285">
    <property type="entry name" value="URIDINE KINASE"/>
    <property type="match status" value="1"/>
</dbReference>
<dbReference type="RefSeq" id="WP_345549013.1">
    <property type="nucleotide sequence ID" value="NZ_BAABRT010000004.1"/>
</dbReference>
<name>A0ABP9WLX5_9GAMM</name>
<dbReference type="Gene3D" id="3.40.50.300">
    <property type="entry name" value="P-loop containing nucleotide triphosphate hydrolases"/>
    <property type="match status" value="1"/>
</dbReference>
<protein>
    <recommendedName>
        <fullName evidence="3">Kinase</fullName>
    </recommendedName>
</protein>
<organism evidence="1 2">
    <name type="scientific">Microbulbifer aestuariivivens</name>
    <dbReference type="NCBI Taxonomy" id="1908308"/>
    <lineage>
        <taxon>Bacteria</taxon>
        <taxon>Pseudomonadati</taxon>
        <taxon>Pseudomonadota</taxon>
        <taxon>Gammaproteobacteria</taxon>
        <taxon>Cellvibrionales</taxon>
        <taxon>Microbulbiferaceae</taxon>
        <taxon>Microbulbifer</taxon>
    </lineage>
</organism>
<evidence type="ECO:0008006" key="3">
    <source>
        <dbReference type="Google" id="ProtNLM"/>
    </source>
</evidence>
<dbReference type="SUPFAM" id="SSF52540">
    <property type="entry name" value="P-loop containing nucleoside triphosphate hydrolases"/>
    <property type="match status" value="1"/>
</dbReference>
<gene>
    <name evidence="1" type="ORF">Maes01_00760</name>
</gene>
<sequence length="312" mass="35280">MTSSWPEAILQRARALRQALEEPIAEFIAEQQLPSSFNRAIDQYLLPLAIWLEEQRHQDQTRQEQTLVVGLCGGQGSGKSTLTAFLTLVWGLIGVRSTGFSLDDLYLTRAERLRLGQQVHPLLATRGVPGTHDVALGIDTIQRLCRSGEGDQTPIPRFDKSIDDRAATSTWSHYRGPVDILLFEGWCVGALPWQGAEEPINSLERLEDPEGHWRDYINQQLQGPYRQLFSMLDVLVMLKVPDMQSVLAWRTQQEHQLRAARGGGMSDAEIVRFVQHYERITRNLLEEMPGRADCVLELGRDHAIAGLRLNRP</sequence>
<keyword evidence="2" id="KW-1185">Reference proteome</keyword>
<evidence type="ECO:0000313" key="1">
    <source>
        <dbReference type="EMBL" id="GAA5524206.1"/>
    </source>
</evidence>
<comment type="caution">
    <text evidence="1">The sequence shown here is derived from an EMBL/GenBank/DDBJ whole genome shotgun (WGS) entry which is preliminary data.</text>
</comment>
<reference evidence="1 2" key="1">
    <citation type="submission" date="2024-02" db="EMBL/GenBank/DDBJ databases">
        <title>Microbulbifer aestuariivivens NBRC 112533.</title>
        <authorList>
            <person name="Ichikawa N."/>
            <person name="Katano-Makiyama Y."/>
            <person name="Hidaka K."/>
        </authorList>
    </citation>
    <scope>NUCLEOTIDE SEQUENCE [LARGE SCALE GENOMIC DNA]</scope>
    <source>
        <strain evidence="1 2">NBRC 112533</strain>
    </source>
</reference>
<accession>A0ABP9WLX5</accession>
<dbReference type="EMBL" id="BAABRT010000004">
    <property type="protein sequence ID" value="GAA5524206.1"/>
    <property type="molecule type" value="Genomic_DNA"/>
</dbReference>
<dbReference type="Proteomes" id="UP001408594">
    <property type="component" value="Unassembled WGS sequence"/>
</dbReference>
<proteinExistence type="predicted"/>